<evidence type="ECO:0000313" key="1">
    <source>
        <dbReference type="EMBL" id="MRS64570.1"/>
    </source>
</evidence>
<reference evidence="1 2" key="1">
    <citation type="journal article" date="2018" name="Antonie Van Leeuwenhoek">
        <title>Larkinella terrae sp. nov., isolated from soil on Jeju Island, South Korea.</title>
        <authorList>
            <person name="Ten L.N."/>
            <person name="Jeon J."/>
            <person name="Park S.J."/>
            <person name="Park S."/>
            <person name="Lee S.Y."/>
            <person name="Kim M.K."/>
            <person name="Jung H.Y."/>
        </authorList>
    </citation>
    <scope>NUCLEOTIDE SEQUENCE [LARGE SCALE GENOMIC DNA]</scope>
    <source>
        <strain evidence="1 2">KCTC 52001</strain>
    </source>
</reference>
<sequence length="293" mass="33027">MNRLFRLTSLLSLISVYFLSSCQESTKVDKEAQKSLMLPAFIDYHAEGTLAHLVYRSTFEYNDRNQLLSIKDNLQSASTTSGTPWVQFTYSDERLTRINLSSISNDLDSVGTSQIRPASFVLTYADQTVNAQLFVNNREVKKMSFQLDQEGYPVKRNVTLGQLFLDAQGHLDYVAETKMNKAKNPNHFFEVLDQEYDQNQNVFADSKEYQILAALLATSNRSVADVTGLVGLDNALTTNNLRYRTIQQCTALYGCNGGKVLSETQRVNAANFPTQRSARVGAMGTFYYTITYK</sequence>
<dbReference type="PROSITE" id="PS51257">
    <property type="entry name" value="PROKAR_LIPOPROTEIN"/>
    <property type="match status" value="1"/>
</dbReference>
<dbReference type="Proteomes" id="UP000441754">
    <property type="component" value="Unassembled WGS sequence"/>
</dbReference>
<dbReference type="EMBL" id="WJXZ01000014">
    <property type="protein sequence ID" value="MRS64570.1"/>
    <property type="molecule type" value="Genomic_DNA"/>
</dbReference>
<dbReference type="OrthoDB" id="949380at2"/>
<protein>
    <submittedName>
        <fullName evidence="1">Uncharacterized protein</fullName>
    </submittedName>
</protein>
<comment type="caution">
    <text evidence="1">The sequence shown here is derived from an EMBL/GenBank/DDBJ whole genome shotgun (WGS) entry which is preliminary data.</text>
</comment>
<dbReference type="AlphaFoldDB" id="A0A7K0ERY2"/>
<organism evidence="1 2">
    <name type="scientific">Larkinella terrae</name>
    <dbReference type="NCBI Taxonomy" id="2025311"/>
    <lineage>
        <taxon>Bacteria</taxon>
        <taxon>Pseudomonadati</taxon>
        <taxon>Bacteroidota</taxon>
        <taxon>Cytophagia</taxon>
        <taxon>Cytophagales</taxon>
        <taxon>Spirosomataceae</taxon>
        <taxon>Larkinella</taxon>
    </lineage>
</organism>
<evidence type="ECO:0000313" key="2">
    <source>
        <dbReference type="Proteomes" id="UP000441754"/>
    </source>
</evidence>
<keyword evidence="2" id="KW-1185">Reference proteome</keyword>
<gene>
    <name evidence="1" type="ORF">GJJ30_24945</name>
</gene>
<dbReference type="RefSeq" id="WP_154177897.1">
    <property type="nucleotide sequence ID" value="NZ_WJXZ01000014.1"/>
</dbReference>
<proteinExistence type="predicted"/>
<accession>A0A7K0ERY2</accession>
<name>A0A7K0ERY2_9BACT</name>